<protein>
    <submittedName>
        <fullName evidence="2">Uncharacterized protein</fullName>
    </submittedName>
</protein>
<feature type="chain" id="PRO_5042999336" evidence="1">
    <location>
        <begin position="21"/>
        <end position="249"/>
    </location>
</feature>
<proteinExistence type="predicted"/>
<dbReference type="Proteomes" id="UP001303473">
    <property type="component" value="Unassembled WGS sequence"/>
</dbReference>
<evidence type="ECO:0000256" key="1">
    <source>
        <dbReference type="SAM" id="SignalP"/>
    </source>
</evidence>
<keyword evidence="3" id="KW-1185">Reference proteome</keyword>
<dbReference type="AlphaFoldDB" id="A0AAN6MW36"/>
<comment type="caution">
    <text evidence="2">The sequence shown here is derived from an EMBL/GenBank/DDBJ whole genome shotgun (WGS) entry which is preliminary data.</text>
</comment>
<accession>A0AAN6MW36</accession>
<feature type="signal peptide" evidence="1">
    <location>
        <begin position="1"/>
        <end position="20"/>
    </location>
</feature>
<name>A0AAN6MW36_9PEZI</name>
<organism evidence="2 3">
    <name type="scientific">Diplogelasinospora grovesii</name>
    <dbReference type="NCBI Taxonomy" id="303347"/>
    <lineage>
        <taxon>Eukaryota</taxon>
        <taxon>Fungi</taxon>
        <taxon>Dikarya</taxon>
        <taxon>Ascomycota</taxon>
        <taxon>Pezizomycotina</taxon>
        <taxon>Sordariomycetes</taxon>
        <taxon>Sordariomycetidae</taxon>
        <taxon>Sordariales</taxon>
        <taxon>Diplogelasinosporaceae</taxon>
        <taxon>Diplogelasinospora</taxon>
    </lineage>
</organism>
<keyword evidence="1" id="KW-0732">Signal</keyword>
<reference evidence="3" key="1">
    <citation type="journal article" date="2023" name="Mol. Phylogenet. Evol.">
        <title>Genome-scale phylogeny and comparative genomics of the fungal order Sordariales.</title>
        <authorList>
            <person name="Hensen N."/>
            <person name="Bonometti L."/>
            <person name="Westerberg I."/>
            <person name="Brannstrom I.O."/>
            <person name="Guillou S."/>
            <person name="Cros-Aarteil S."/>
            <person name="Calhoun S."/>
            <person name="Haridas S."/>
            <person name="Kuo A."/>
            <person name="Mondo S."/>
            <person name="Pangilinan J."/>
            <person name="Riley R."/>
            <person name="LaButti K."/>
            <person name="Andreopoulos B."/>
            <person name="Lipzen A."/>
            <person name="Chen C."/>
            <person name="Yan M."/>
            <person name="Daum C."/>
            <person name="Ng V."/>
            <person name="Clum A."/>
            <person name="Steindorff A."/>
            <person name="Ohm R.A."/>
            <person name="Martin F."/>
            <person name="Silar P."/>
            <person name="Natvig D.O."/>
            <person name="Lalanne C."/>
            <person name="Gautier V."/>
            <person name="Ament-Velasquez S.L."/>
            <person name="Kruys A."/>
            <person name="Hutchinson M.I."/>
            <person name="Powell A.J."/>
            <person name="Barry K."/>
            <person name="Miller A.N."/>
            <person name="Grigoriev I.V."/>
            <person name="Debuchy R."/>
            <person name="Gladieux P."/>
            <person name="Hiltunen Thoren M."/>
            <person name="Johannesson H."/>
        </authorList>
    </citation>
    <scope>NUCLEOTIDE SEQUENCE [LARGE SCALE GENOMIC DNA]</scope>
    <source>
        <strain evidence="3">CBS 340.73</strain>
    </source>
</reference>
<sequence>MYFSLSVSILLVGFTLRVLASVAAAPYEAIYFYYAYLMEYEAKSGTNVLMGWDCASAGGACSFDEFVQSVYQGRMGEYTGGFDPTSYPETTTIDELASDLQDMGFNTAHFDPWYLKKPGLNSRDDYTRVMNQVANTVQESRAAGVTGRNLNLTRDALGGILEQRLADEVEGETSYLVDWLVEFDAIEINWDRTYENLGNDPDRIASYQQQIDIALEPYLGEGGDGFAHRTTIESVKRAQNRVWNFDNTC</sequence>
<evidence type="ECO:0000313" key="2">
    <source>
        <dbReference type="EMBL" id="KAK3934567.1"/>
    </source>
</evidence>
<gene>
    <name evidence="2" type="ORF">QBC46DRAFT_358922</name>
</gene>
<evidence type="ECO:0000313" key="3">
    <source>
        <dbReference type="Proteomes" id="UP001303473"/>
    </source>
</evidence>
<dbReference type="EMBL" id="MU853978">
    <property type="protein sequence ID" value="KAK3934567.1"/>
    <property type="molecule type" value="Genomic_DNA"/>
</dbReference>